<dbReference type="EMBL" id="HBHQ01026611">
    <property type="protein sequence ID" value="CAD9826181.1"/>
    <property type="molecule type" value="Transcribed_RNA"/>
</dbReference>
<accession>A0A7S2UPL8</accession>
<evidence type="ECO:0000256" key="1">
    <source>
        <dbReference type="SAM" id="MobiDB-lite"/>
    </source>
</evidence>
<evidence type="ECO:0000313" key="2">
    <source>
        <dbReference type="EMBL" id="CAD9826181.1"/>
    </source>
</evidence>
<feature type="compositionally biased region" description="Polar residues" evidence="1">
    <location>
        <begin position="1"/>
        <end position="14"/>
    </location>
</feature>
<sequence length="270" mass="31609">MTSHGPTITETFTQLPIRPPSPSKNHLHMSSSRWIAQYRERQQIEILVNDVRAQQVGEQKKALERTWSVSNETRDVMMRSIVKLITHRNKQAIGLLRSTPQIVGRLEFGLYRAAKTEEEYKNMKTLDVRLDNYVKLVVDAAADAIAHRDRVQKRHAYLIMKLGKERVIHLLRFIDEIEAIRSYEKESIQDQILLGNEKRITVPPTALKLFFSTPLVDQWNMVDSKLPEVDQELQAISLTTWRLLMYQAKQNVMAHRDYTRLVRRQKIRQA</sequence>
<protein>
    <submittedName>
        <fullName evidence="2">Uncharacterized protein</fullName>
    </submittedName>
</protein>
<name>A0A7S2UPL8_9STRA</name>
<gene>
    <name evidence="2" type="ORF">ASEP1449_LOCUS18015</name>
</gene>
<dbReference type="AlphaFoldDB" id="A0A7S2UPL8"/>
<organism evidence="2">
    <name type="scientific">Attheya septentrionalis</name>
    <dbReference type="NCBI Taxonomy" id="420275"/>
    <lineage>
        <taxon>Eukaryota</taxon>
        <taxon>Sar</taxon>
        <taxon>Stramenopiles</taxon>
        <taxon>Ochrophyta</taxon>
        <taxon>Bacillariophyta</taxon>
        <taxon>Coscinodiscophyceae</taxon>
        <taxon>Chaetocerotophycidae</taxon>
        <taxon>Chaetocerotales</taxon>
        <taxon>Attheyaceae</taxon>
        <taxon>Attheya</taxon>
    </lineage>
</organism>
<feature type="region of interest" description="Disordered" evidence="1">
    <location>
        <begin position="1"/>
        <end position="29"/>
    </location>
</feature>
<reference evidence="2" key="1">
    <citation type="submission" date="2021-01" db="EMBL/GenBank/DDBJ databases">
        <authorList>
            <person name="Corre E."/>
            <person name="Pelletier E."/>
            <person name="Niang G."/>
            <person name="Scheremetjew M."/>
            <person name="Finn R."/>
            <person name="Kale V."/>
            <person name="Holt S."/>
            <person name="Cochrane G."/>
            <person name="Meng A."/>
            <person name="Brown T."/>
            <person name="Cohen L."/>
        </authorList>
    </citation>
    <scope>NUCLEOTIDE SEQUENCE</scope>
    <source>
        <strain evidence="2">CCMP2084</strain>
    </source>
</reference>
<proteinExistence type="predicted"/>